<proteinExistence type="inferred from homology"/>
<evidence type="ECO:0000256" key="4">
    <source>
        <dbReference type="ARBA" id="ARBA00022840"/>
    </source>
</evidence>
<organism evidence="6 7">
    <name type="scientific">Mesorhizobium retamae</name>
    <dbReference type="NCBI Taxonomy" id="2912854"/>
    <lineage>
        <taxon>Bacteria</taxon>
        <taxon>Pseudomonadati</taxon>
        <taxon>Pseudomonadota</taxon>
        <taxon>Alphaproteobacteria</taxon>
        <taxon>Hyphomicrobiales</taxon>
        <taxon>Phyllobacteriaceae</taxon>
        <taxon>Mesorhizobium</taxon>
    </lineage>
</organism>
<dbReference type="InterPro" id="IPR003593">
    <property type="entry name" value="AAA+_ATPase"/>
</dbReference>
<reference evidence="6 7" key="1">
    <citation type="submission" date="2022-02" db="EMBL/GenBank/DDBJ databases">
        <title>Draft genome sequence of Mezorhizobium retamae strain IRAMC:0171 isolated from Retama raetam nodules.</title>
        <authorList>
            <person name="Bengaied R."/>
            <person name="Sbissi I."/>
            <person name="Huber K."/>
            <person name="Ghodbane F."/>
            <person name="Nouioui I."/>
            <person name="Tarhouni M."/>
            <person name="Gtari M."/>
        </authorList>
    </citation>
    <scope>NUCLEOTIDE SEQUENCE [LARGE SCALE GENOMIC DNA]</scope>
    <source>
        <strain evidence="6 7">IRAMC:0171</strain>
    </source>
</reference>
<keyword evidence="4 6" id="KW-0067">ATP-binding</keyword>
<dbReference type="SUPFAM" id="SSF52540">
    <property type="entry name" value="P-loop containing nucleoside triphosphate hydrolases"/>
    <property type="match status" value="1"/>
</dbReference>
<evidence type="ECO:0000313" key="7">
    <source>
        <dbReference type="Proteomes" id="UP001201701"/>
    </source>
</evidence>
<dbReference type="SMART" id="SM00382">
    <property type="entry name" value="AAA"/>
    <property type="match status" value="1"/>
</dbReference>
<evidence type="ECO:0000256" key="3">
    <source>
        <dbReference type="ARBA" id="ARBA00022741"/>
    </source>
</evidence>
<gene>
    <name evidence="6" type="ORF">L4923_10430</name>
</gene>
<dbReference type="PROSITE" id="PS00211">
    <property type="entry name" value="ABC_TRANSPORTER_1"/>
    <property type="match status" value="1"/>
</dbReference>
<keyword evidence="7" id="KW-1185">Reference proteome</keyword>
<dbReference type="Pfam" id="PF00005">
    <property type="entry name" value="ABC_tran"/>
    <property type="match status" value="1"/>
</dbReference>
<keyword evidence="3" id="KW-0547">Nucleotide-binding</keyword>
<dbReference type="GO" id="GO:0005524">
    <property type="term" value="F:ATP binding"/>
    <property type="evidence" value="ECO:0007669"/>
    <property type="project" value="UniProtKB-KW"/>
</dbReference>
<comment type="similarity">
    <text evidence="1">Belongs to the ABC transporter superfamily.</text>
</comment>
<keyword evidence="2" id="KW-0813">Transport</keyword>
<dbReference type="Gene3D" id="3.40.50.300">
    <property type="entry name" value="P-loop containing nucleotide triphosphate hydrolases"/>
    <property type="match status" value="1"/>
</dbReference>
<dbReference type="InterPro" id="IPR050086">
    <property type="entry name" value="MetN_ABC_transporter-like"/>
</dbReference>
<evidence type="ECO:0000313" key="6">
    <source>
        <dbReference type="EMBL" id="MCG7505427.1"/>
    </source>
</evidence>
<sequence length="222" mass="24023">MSVESGSIVSLIGANGAGKSTLLRSCIRLIEPDSGSITVQGKQLVGAAHRDLVFVRSKIGFIFQKHNLSSRLSALSNVIHGAQSRRGGPRTWIQAFAPKELREEAMDMLAAVGLSHKALSRADQLSGGQSQRVAIARALMQRPRIILADEPVASLDPSSGFEVMELLIRLAREHKATVMFTTHNLKHAEEYADRVIALKGGLIAFDQHASQFSAASVKDLYV</sequence>
<dbReference type="PANTHER" id="PTHR43166">
    <property type="entry name" value="AMINO ACID IMPORT ATP-BINDING PROTEIN"/>
    <property type="match status" value="1"/>
</dbReference>
<evidence type="ECO:0000256" key="2">
    <source>
        <dbReference type="ARBA" id="ARBA00022448"/>
    </source>
</evidence>
<dbReference type="EMBL" id="JAKREW010000007">
    <property type="protein sequence ID" value="MCG7505427.1"/>
    <property type="molecule type" value="Genomic_DNA"/>
</dbReference>
<dbReference type="InterPro" id="IPR017871">
    <property type="entry name" value="ABC_transporter-like_CS"/>
</dbReference>
<evidence type="ECO:0000256" key="1">
    <source>
        <dbReference type="ARBA" id="ARBA00005417"/>
    </source>
</evidence>
<evidence type="ECO:0000259" key="5">
    <source>
        <dbReference type="PROSITE" id="PS50893"/>
    </source>
</evidence>
<protein>
    <submittedName>
        <fullName evidence="6">ATP-binding cassette domain-containing protein</fullName>
    </submittedName>
</protein>
<dbReference type="InterPro" id="IPR003439">
    <property type="entry name" value="ABC_transporter-like_ATP-bd"/>
</dbReference>
<dbReference type="Proteomes" id="UP001201701">
    <property type="component" value="Unassembled WGS sequence"/>
</dbReference>
<dbReference type="InterPro" id="IPR027417">
    <property type="entry name" value="P-loop_NTPase"/>
</dbReference>
<dbReference type="PROSITE" id="PS50893">
    <property type="entry name" value="ABC_TRANSPORTER_2"/>
    <property type="match status" value="1"/>
</dbReference>
<comment type="caution">
    <text evidence="6">The sequence shown here is derived from an EMBL/GenBank/DDBJ whole genome shotgun (WGS) entry which is preliminary data.</text>
</comment>
<feature type="domain" description="ABC transporter" evidence="5">
    <location>
        <begin position="1"/>
        <end position="222"/>
    </location>
</feature>
<accession>A0ABS9QDC8</accession>
<name>A0ABS9QDC8_9HYPH</name>